<dbReference type="EMBL" id="JACJVO010000019">
    <property type="protein sequence ID" value="MBB6732380.1"/>
    <property type="molecule type" value="Genomic_DNA"/>
</dbReference>
<keyword evidence="3" id="KW-1185">Reference proteome</keyword>
<dbReference type="Proteomes" id="UP000564644">
    <property type="component" value="Unassembled WGS sequence"/>
</dbReference>
<dbReference type="InterPro" id="IPR029441">
    <property type="entry name" value="Cass2"/>
</dbReference>
<evidence type="ECO:0000313" key="3">
    <source>
        <dbReference type="Proteomes" id="UP000564644"/>
    </source>
</evidence>
<name>A0A7X0SLU2_9BACL</name>
<reference evidence="2 3" key="1">
    <citation type="submission" date="2020-08" db="EMBL/GenBank/DDBJ databases">
        <title>Cohnella phylogeny.</title>
        <authorList>
            <person name="Dunlap C."/>
        </authorList>
    </citation>
    <scope>NUCLEOTIDE SEQUENCE [LARGE SCALE GENOMIC DNA]</scope>
    <source>
        <strain evidence="2 3">CBP 2801</strain>
    </source>
</reference>
<protein>
    <submittedName>
        <fullName evidence="2">Effector binding domain-containing protein</fullName>
    </submittedName>
</protein>
<feature type="domain" description="AraC effector-binding" evidence="1">
    <location>
        <begin position="170"/>
        <end position="328"/>
    </location>
</feature>
<proteinExistence type="predicted"/>
<dbReference type="AlphaFoldDB" id="A0A7X0SLU2"/>
<dbReference type="SMART" id="SM00871">
    <property type="entry name" value="AraC_E_bind"/>
    <property type="match status" value="2"/>
</dbReference>
<dbReference type="Gene3D" id="3.20.80.10">
    <property type="entry name" value="Regulatory factor, effector binding domain"/>
    <property type="match status" value="2"/>
</dbReference>
<dbReference type="InterPro" id="IPR010499">
    <property type="entry name" value="AraC_E-bd"/>
</dbReference>
<organism evidence="2 3">
    <name type="scientific">Cohnella zeiphila</name>
    <dbReference type="NCBI Taxonomy" id="2761120"/>
    <lineage>
        <taxon>Bacteria</taxon>
        <taxon>Bacillati</taxon>
        <taxon>Bacillota</taxon>
        <taxon>Bacilli</taxon>
        <taxon>Bacillales</taxon>
        <taxon>Paenibacillaceae</taxon>
        <taxon>Cohnella</taxon>
    </lineage>
</organism>
<dbReference type="RefSeq" id="WP_185130046.1">
    <property type="nucleotide sequence ID" value="NZ_JACJVO010000019.1"/>
</dbReference>
<evidence type="ECO:0000259" key="1">
    <source>
        <dbReference type="SMART" id="SM00871"/>
    </source>
</evidence>
<dbReference type="InterPro" id="IPR053182">
    <property type="entry name" value="YobU-like_regulator"/>
</dbReference>
<dbReference type="InterPro" id="IPR011256">
    <property type="entry name" value="Reg_factor_effector_dom_sf"/>
</dbReference>
<evidence type="ECO:0000313" key="2">
    <source>
        <dbReference type="EMBL" id="MBB6732380.1"/>
    </source>
</evidence>
<gene>
    <name evidence="2" type="ORF">H7C18_15780</name>
</gene>
<sequence>MNKPQWVRKDAFTIVGVEKYTSDGIASIRQAWDEFLGRSGEIRHAAQPMIAYGYEDYSRDFRQPPDSFPQFHYVAGLETEPGSEPDVPAGMTVKHVPSATYAMFRHEGPLSGIAGVFHYVYKEWLPSSGFDIDPAVMGDFERYPEPVSDPEHAAVEIYIPVVPASDPQRRLVEEVELPEWKAAVIRSECNGYGTREAWAKIREQLSGSPVYENAEEGFVFVPEWQWRTAVRELWTGVKVDSFDGLPDGVERWTVPGGRYARVTVRGGRDRIDAAYGILDDWFAVTGHIRNTEEGSFGFDANRLKPIHPFDVPADEIDWFDYDIYVPILATV</sequence>
<feature type="domain" description="AraC effector-binding" evidence="1">
    <location>
        <begin position="2"/>
        <end position="162"/>
    </location>
</feature>
<dbReference type="PANTHER" id="PTHR36444:SF2">
    <property type="entry name" value="TRANSCRIPTIONAL REGULATOR PROTEIN YOBU-RELATED"/>
    <property type="match status" value="1"/>
</dbReference>
<dbReference type="Pfam" id="PF14526">
    <property type="entry name" value="Cass2"/>
    <property type="match status" value="1"/>
</dbReference>
<dbReference type="PANTHER" id="PTHR36444">
    <property type="entry name" value="TRANSCRIPTIONAL REGULATOR PROTEIN YOBU-RELATED"/>
    <property type="match status" value="1"/>
</dbReference>
<comment type="caution">
    <text evidence="2">The sequence shown here is derived from an EMBL/GenBank/DDBJ whole genome shotgun (WGS) entry which is preliminary data.</text>
</comment>
<dbReference type="SUPFAM" id="SSF55136">
    <property type="entry name" value="Probable bacterial effector-binding domain"/>
    <property type="match status" value="2"/>
</dbReference>
<accession>A0A7X0SLU2</accession>